<organism evidence="2 3">
    <name type="scientific">Paraphaeosphaeria minitans</name>
    <dbReference type="NCBI Taxonomy" id="565426"/>
    <lineage>
        <taxon>Eukaryota</taxon>
        <taxon>Fungi</taxon>
        <taxon>Dikarya</taxon>
        <taxon>Ascomycota</taxon>
        <taxon>Pezizomycotina</taxon>
        <taxon>Dothideomycetes</taxon>
        <taxon>Pleosporomycetidae</taxon>
        <taxon>Pleosporales</taxon>
        <taxon>Massarineae</taxon>
        <taxon>Didymosphaeriaceae</taxon>
        <taxon>Paraphaeosphaeria</taxon>
    </lineage>
</organism>
<evidence type="ECO:0000313" key="2">
    <source>
        <dbReference type="EMBL" id="KAF9730854.1"/>
    </source>
</evidence>
<protein>
    <submittedName>
        <fullName evidence="2">Uncharacterized protein</fullName>
    </submittedName>
</protein>
<comment type="caution">
    <text evidence="2">The sequence shown here is derived from an EMBL/GenBank/DDBJ whole genome shotgun (WGS) entry which is preliminary data.</text>
</comment>
<feature type="compositionally biased region" description="Low complexity" evidence="1">
    <location>
        <begin position="8"/>
        <end position="28"/>
    </location>
</feature>
<gene>
    <name evidence="2" type="ORF">PMIN01_10812</name>
</gene>
<dbReference type="Proteomes" id="UP000756921">
    <property type="component" value="Unassembled WGS sequence"/>
</dbReference>
<proteinExistence type="predicted"/>
<feature type="region of interest" description="Disordered" evidence="1">
    <location>
        <begin position="1"/>
        <end position="60"/>
    </location>
</feature>
<dbReference type="OrthoDB" id="3675232at2759"/>
<sequence>MAAKSKKAPNPGKSGKSGKTSSGSTKTSNEAKVCKSKRAGKASKASDSEAQSHTRATNDCFGPTSPHWNLPFHLGNATAAELISYLPHSLKCVDVIDRFVMNGGKAWALAFMLNKYRVIPARDGSSITANSICIMLQCAMRNYGLKKWTAGKHVHSYVHTTQHNPDSLDVSSFRVPWVTHPKVGKCRENFNAGPIEFRDLARSVKLHPSGEDALDLTRCVLHAVNHPNESWLFPDDFVNLVNHLGGAQAPTRSQRDEQAFDRHQAEADTIAAAARPPAAPTAPAAPIAPDTPVVQYPHLGTANTTGSTRDSDMRLAAPKKRSYAEFSAPRSNTAASREKGRSGRLATQAVNYLQESDSDIDASSKNDTVYEPPTKKRRSARASSAESKFTGNGTSGLESLGDVTGETSDGFVAPNPKRPVRASALKGRILTQKAVHKETPKTPHADKATRAFIPIGYATLMSGPTTATGPTVPDYLVDPALLGNTYGDPVPVQEAHIDPVVFVQMRALEARAPVQVKAPILDCDRIVANDRNVWAYADDGCVTREEMFASAFSYQRFDGARAQAPFRELHRLSDPDPRDMSDWAENIRWAKEQWLYYTIGTWTEFGGHLEQITQWRHDHGWWSDAAIAGGFDH</sequence>
<reference evidence="2" key="1">
    <citation type="journal article" date="2020" name="Mol. Plant Microbe Interact.">
        <title>Genome Sequence of the Biocontrol Agent Coniothyrium minitans strain Conio (IMI 134523).</title>
        <authorList>
            <person name="Patel D."/>
            <person name="Shittu T.A."/>
            <person name="Baroncelli R."/>
            <person name="Muthumeenakshi S."/>
            <person name="Osborne T.H."/>
            <person name="Janganan T.K."/>
            <person name="Sreenivasaprasad S."/>
        </authorList>
    </citation>
    <scope>NUCLEOTIDE SEQUENCE</scope>
    <source>
        <strain evidence="2">Conio</strain>
    </source>
</reference>
<keyword evidence="3" id="KW-1185">Reference proteome</keyword>
<dbReference type="AlphaFoldDB" id="A0A9P6KLU6"/>
<accession>A0A9P6KLU6</accession>
<feature type="compositionally biased region" description="Low complexity" evidence="1">
    <location>
        <begin position="273"/>
        <end position="292"/>
    </location>
</feature>
<feature type="region of interest" description="Disordered" evidence="1">
    <location>
        <begin position="273"/>
        <end position="418"/>
    </location>
</feature>
<evidence type="ECO:0000313" key="3">
    <source>
        <dbReference type="Proteomes" id="UP000756921"/>
    </source>
</evidence>
<name>A0A9P6KLU6_9PLEO</name>
<feature type="compositionally biased region" description="Polar residues" evidence="1">
    <location>
        <begin position="348"/>
        <end position="367"/>
    </location>
</feature>
<dbReference type="EMBL" id="WJXW01000013">
    <property type="protein sequence ID" value="KAF9730854.1"/>
    <property type="molecule type" value="Genomic_DNA"/>
</dbReference>
<evidence type="ECO:0000256" key="1">
    <source>
        <dbReference type="SAM" id="MobiDB-lite"/>
    </source>
</evidence>